<feature type="domain" description="Metallo-beta-lactamase" evidence="1">
    <location>
        <begin position="12"/>
        <end position="91"/>
    </location>
</feature>
<dbReference type="SUPFAM" id="SSF56281">
    <property type="entry name" value="Metallo-hydrolase/oxidoreductase"/>
    <property type="match status" value="2"/>
</dbReference>
<accession>A0A379ADZ6</accession>
<dbReference type="AlphaFoldDB" id="A0A379ADZ6"/>
<dbReference type="RefSeq" id="WP_062757945.1">
    <property type="nucleotide sequence ID" value="NZ_CP077366.1"/>
</dbReference>
<dbReference type="PANTHER" id="PTHR30619:SF1">
    <property type="entry name" value="RECOMBINATION PROTEIN 2"/>
    <property type="match status" value="1"/>
</dbReference>
<proteinExistence type="predicted"/>
<dbReference type="Proteomes" id="UP000254640">
    <property type="component" value="Unassembled WGS sequence"/>
</dbReference>
<dbReference type="EMBL" id="UGSO01000001">
    <property type="protein sequence ID" value="SUB16113.1"/>
    <property type="molecule type" value="Genomic_DNA"/>
</dbReference>
<dbReference type="InterPro" id="IPR036866">
    <property type="entry name" value="RibonucZ/Hydroxyglut_hydro"/>
</dbReference>
<name>A0A379ADZ6_ENTAG</name>
<keyword evidence="3" id="KW-1185">Reference proteome</keyword>
<dbReference type="Pfam" id="PF00753">
    <property type="entry name" value="Lactamase_B"/>
    <property type="match status" value="1"/>
</dbReference>
<dbReference type="InterPro" id="IPR052159">
    <property type="entry name" value="Competence_DNA_uptake"/>
</dbReference>
<evidence type="ECO:0000313" key="2">
    <source>
        <dbReference type="EMBL" id="SUB16113.1"/>
    </source>
</evidence>
<gene>
    <name evidence="2" type="ORF">NCTC9381_02013</name>
</gene>
<dbReference type="PANTHER" id="PTHR30619">
    <property type="entry name" value="DNA INTERNALIZATION/COMPETENCE PROTEIN COMEC/REC2"/>
    <property type="match status" value="1"/>
</dbReference>
<reference evidence="2 3" key="1">
    <citation type="submission" date="2018-06" db="EMBL/GenBank/DDBJ databases">
        <authorList>
            <consortium name="Pathogen Informatics"/>
            <person name="Doyle S."/>
        </authorList>
    </citation>
    <scope>NUCLEOTIDE SEQUENCE [LARGE SCALE GENOMIC DNA]</scope>
    <source>
        <strain evidence="2 3">NCTC9381</strain>
    </source>
</reference>
<organism evidence="2 3">
    <name type="scientific">Enterobacter agglomerans</name>
    <name type="common">Erwinia herbicola</name>
    <name type="synonym">Pantoea agglomerans</name>
    <dbReference type="NCBI Taxonomy" id="549"/>
    <lineage>
        <taxon>Bacteria</taxon>
        <taxon>Pseudomonadati</taxon>
        <taxon>Pseudomonadota</taxon>
        <taxon>Gammaproteobacteria</taxon>
        <taxon>Enterobacterales</taxon>
        <taxon>Erwiniaceae</taxon>
        <taxon>Pantoea</taxon>
        <taxon>Pantoea agglomerans group</taxon>
    </lineage>
</organism>
<evidence type="ECO:0000313" key="3">
    <source>
        <dbReference type="Proteomes" id="UP000254640"/>
    </source>
</evidence>
<dbReference type="GeneID" id="66825412"/>
<protein>
    <submittedName>
        <fullName evidence="2">Ribonuclease Z</fullName>
    </submittedName>
</protein>
<dbReference type="InterPro" id="IPR001279">
    <property type="entry name" value="Metallo-B-lactamas"/>
</dbReference>
<dbReference type="Gene3D" id="3.60.15.10">
    <property type="entry name" value="Ribonuclease Z/Hydroxyacylglutathione hydrolase-like"/>
    <property type="match status" value="1"/>
</dbReference>
<evidence type="ECO:0000259" key="1">
    <source>
        <dbReference type="Pfam" id="PF00753"/>
    </source>
</evidence>
<sequence>MHPLKIRLLPSGNGDCILISSETSFFLFDGGTASSYKEWKNEILTLPKIDGLFITHIDNDHISGIIKLIQENEKHAAPNLIEIGDVFYNGVEQILKDKIINDVSNQNEFLRLNAYFDTSVQGKNIGYSEGTGLSYLLKEFGYPINRGCTNGKFCRETTPGLSLSGMEIDVIGPSISVLDKMKNDWDNELQRQRISNRILNKIHAQSFEKYVSNICSDEDFAGDISYSVRKNLDALANSPYHTDDSLANRSSICLLADFSGKKIMMLGDTNCETVIDWLNNKAISCLSVDAIKISHHGSKKNINKELIKRVKTKNYIICTDGKLHKHPDMEALARIVYYSTEQEVFFHFNHQHDYLDYDLLSTMPGKTVSFNFSGEVEI</sequence>